<organism evidence="12 13">
    <name type="scientific">Saccharomycodes ludwigii</name>
    <dbReference type="NCBI Taxonomy" id="36035"/>
    <lineage>
        <taxon>Eukaryota</taxon>
        <taxon>Fungi</taxon>
        <taxon>Dikarya</taxon>
        <taxon>Ascomycota</taxon>
        <taxon>Saccharomycotina</taxon>
        <taxon>Saccharomycetes</taxon>
        <taxon>Saccharomycodales</taxon>
        <taxon>Saccharomycodaceae</taxon>
        <taxon>Saccharomycodes</taxon>
    </lineage>
</organism>
<evidence type="ECO:0000256" key="4">
    <source>
        <dbReference type="ARBA" id="ARBA00015368"/>
    </source>
</evidence>
<evidence type="ECO:0000256" key="7">
    <source>
        <dbReference type="ARBA" id="ARBA00022792"/>
    </source>
</evidence>
<evidence type="ECO:0000256" key="8">
    <source>
        <dbReference type="ARBA" id="ARBA00022989"/>
    </source>
</evidence>
<keyword evidence="8 11" id="KW-1133">Transmembrane helix</keyword>
<keyword evidence="7" id="KW-0999">Mitochondrion inner membrane</keyword>
<protein>
    <recommendedName>
        <fullName evidence="4">Cytochrome c oxidase assembly protein COX16, mitochondrial</fullName>
    </recommendedName>
    <alternativeName>
        <fullName evidence="5">Cytochrome c oxidase assembly protein cox16, mitochondrial</fullName>
    </alternativeName>
</protein>
<dbReference type="PANTHER" id="PTHR17130:SF14">
    <property type="entry name" value="CYTOCHROME C OXIDASE ASSEMBLY PROTEIN COX16 HOMOLOG, MITOCHONDRIAL"/>
    <property type="match status" value="1"/>
</dbReference>
<proteinExistence type="inferred from homology"/>
<dbReference type="Proteomes" id="UP000262825">
    <property type="component" value="Unassembled WGS sequence"/>
</dbReference>
<gene>
    <name evidence="12" type="ORF">SCODWIG_02998</name>
</gene>
<evidence type="ECO:0000313" key="12">
    <source>
        <dbReference type="EMBL" id="SSD61237.1"/>
    </source>
</evidence>
<evidence type="ECO:0000313" key="13">
    <source>
        <dbReference type="Proteomes" id="UP000262825"/>
    </source>
</evidence>
<evidence type="ECO:0000256" key="10">
    <source>
        <dbReference type="ARBA" id="ARBA00023136"/>
    </source>
</evidence>
<accession>A0A376B9A9</accession>
<keyword evidence="9" id="KW-0496">Mitochondrion</keyword>
<evidence type="ECO:0000256" key="11">
    <source>
        <dbReference type="SAM" id="Phobius"/>
    </source>
</evidence>
<dbReference type="GO" id="GO:0005743">
    <property type="term" value="C:mitochondrial inner membrane"/>
    <property type="evidence" value="ECO:0007669"/>
    <property type="project" value="UniProtKB-SubCell"/>
</dbReference>
<evidence type="ECO:0000256" key="5">
    <source>
        <dbReference type="ARBA" id="ARBA00019222"/>
    </source>
</evidence>
<dbReference type="VEuPathDB" id="FungiDB:SCODWIG_02998"/>
<evidence type="ECO:0000256" key="1">
    <source>
        <dbReference type="ARBA" id="ARBA00002490"/>
    </source>
</evidence>
<comment type="subcellular location">
    <subcellularLocation>
        <location evidence="2">Mitochondrion inner membrane</location>
        <topology evidence="2">Single-pass membrane protein</topology>
    </subcellularLocation>
</comment>
<reference evidence="13" key="1">
    <citation type="submission" date="2018-06" db="EMBL/GenBank/DDBJ databases">
        <authorList>
            <person name="Guldener U."/>
        </authorList>
    </citation>
    <scope>NUCLEOTIDE SEQUENCE [LARGE SCALE GENOMIC DNA]</scope>
    <source>
        <strain evidence="13">UTAD17</strain>
    </source>
</reference>
<evidence type="ECO:0000256" key="6">
    <source>
        <dbReference type="ARBA" id="ARBA00022692"/>
    </source>
</evidence>
<dbReference type="InterPro" id="IPR020164">
    <property type="entry name" value="Cyt_c_Oxase_assmbl_COX16"/>
</dbReference>
<feature type="transmembrane region" description="Helical" evidence="11">
    <location>
        <begin position="34"/>
        <end position="52"/>
    </location>
</feature>
<dbReference type="GO" id="GO:0033617">
    <property type="term" value="P:mitochondrial respiratory chain complex IV assembly"/>
    <property type="evidence" value="ECO:0007669"/>
    <property type="project" value="TreeGrafter"/>
</dbReference>
<sequence length="118" mass="14111">MVLSNKVFRSKREQLLYDATLMGRYQKKLNKNPFLYYGLPFCSLMVLASFWLSNFTSVRYEQHDDKQHVIDEEELVNLKRERRQVNVKDEYYKLQGLGEGDWEPVRVPRLDGESDNVF</sequence>
<dbReference type="Pfam" id="PF14138">
    <property type="entry name" value="COX16"/>
    <property type="match status" value="1"/>
</dbReference>
<comment type="similarity">
    <text evidence="3">Belongs to the COX16 family.</text>
</comment>
<dbReference type="AlphaFoldDB" id="A0A376B9A9"/>
<keyword evidence="10 11" id="KW-0472">Membrane</keyword>
<evidence type="ECO:0000256" key="3">
    <source>
        <dbReference type="ARBA" id="ARBA00008370"/>
    </source>
</evidence>
<keyword evidence="6 11" id="KW-0812">Transmembrane</keyword>
<dbReference type="EMBL" id="UFAJ01000618">
    <property type="protein sequence ID" value="SSD61237.1"/>
    <property type="molecule type" value="Genomic_DNA"/>
</dbReference>
<keyword evidence="13" id="KW-1185">Reference proteome</keyword>
<name>A0A376B9A9_9ASCO</name>
<evidence type="ECO:0000256" key="9">
    <source>
        <dbReference type="ARBA" id="ARBA00023128"/>
    </source>
</evidence>
<comment type="function">
    <text evidence="1">Required for the assembly of the mitochondrial respiratory chain complex IV (CIV), also known as cytochrome c oxidase. May participate in merging the COX1 and COX2 assembly lines.</text>
</comment>
<evidence type="ECO:0000256" key="2">
    <source>
        <dbReference type="ARBA" id="ARBA00004434"/>
    </source>
</evidence>
<dbReference type="PANTHER" id="PTHR17130">
    <property type="entry name" value="MITOCHONDRIAL OUTER MEMBRANE PROTEIN 25"/>
    <property type="match status" value="1"/>
</dbReference>